<feature type="domain" description="Polymerase beta nucleotidyltransferase" evidence="1">
    <location>
        <begin position="17"/>
        <end position="108"/>
    </location>
</feature>
<dbReference type="PANTHER" id="PTHR43852">
    <property type="entry name" value="NUCLEOTIDYLTRANSFERASE"/>
    <property type="match status" value="1"/>
</dbReference>
<proteinExistence type="predicted"/>
<dbReference type="NCBIfam" id="NF047752">
    <property type="entry name" value="MntA_antitoxin"/>
    <property type="match status" value="1"/>
</dbReference>
<dbReference type="OrthoDB" id="1927953at2"/>
<keyword evidence="3" id="KW-1185">Reference proteome</keyword>
<dbReference type="InterPro" id="IPR052930">
    <property type="entry name" value="TA_antitoxin_MntA"/>
</dbReference>
<dbReference type="SUPFAM" id="SSF81301">
    <property type="entry name" value="Nucleotidyltransferase"/>
    <property type="match status" value="1"/>
</dbReference>
<evidence type="ECO:0000313" key="2">
    <source>
        <dbReference type="EMBL" id="QAA33318.1"/>
    </source>
</evidence>
<evidence type="ECO:0000313" key="3">
    <source>
        <dbReference type="Proteomes" id="UP000286268"/>
    </source>
</evidence>
<dbReference type="EMBL" id="CP025746">
    <property type="protein sequence ID" value="QAA33318.1"/>
    <property type="molecule type" value="Genomic_DNA"/>
</dbReference>
<evidence type="ECO:0000259" key="1">
    <source>
        <dbReference type="Pfam" id="PF18765"/>
    </source>
</evidence>
<sequence length="139" mass="16420">MDSEEERKYALEKLNSEEVQNFIDEHNISNLILFGSLNHGEFNEISDVDIALLNEEKISLDTILELELFLENLLNRPIDVVDLRSEKLDLFVKINILNNGKVLFSKDNNKMFDIICDEVDRTYRENENFMYFRRIDVLS</sequence>
<name>A0A3R5QVM6_9CLOT</name>
<dbReference type="AlphaFoldDB" id="A0A3R5QVM6"/>
<dbReference type="Pfam" id="PF18765">
    <property type="entry name" value="Polbeta"/>
    <property type="match status" value="1"/>
</dbReference>
<dbReference type="InterPro" id="IPR041633">
    <property type="entry name" value="Polbeta"/>
</dbReference>
<dbReference type="PANTHER" id="PTHR43852:SF2">
    <property type="entry name" value="PROTEIN ADENYLYLTRANSFERASE MNTA"/>
    <property type="match status" value="1"/>
</dbReference>
<gene>
    <name evidence="2" type="ORF">C1I91_17620</name>
</gene>
<reference evidence="2 3" key="1">
    <citation type="submission" date="2018-01" db="EMBL/GenBank/DDBJ databases">
        <title>Genome Sequencing and Assembly of Anaerobacter polyendosporus strain CT4.</title>
        <authorList>
            <person name="Tachaapaikoon C."/>
            <person name="Sutheeworapong S."/>
            <person name="Jenjaroenpun P."/>
            <person name="Wongsurawat T."/>
            <person name="Nookeaw I."/>
            <person name="Cheawchanlertfa P."/>
            <person name="Kosugi A."/>
            <person name="Cheevadhanarak S."/>
            <person name="Ratanakhanokchai K."/>
        </authorList>
    </citation>
    <scope>NUCLEOTIDE SEQUENCE [LARGE SCALE GENOMIC DNA]</scope>
    <source>
        <strain evidence="2 3">CT4</strain>
    </source>
</reference>
<accession>A0A3R5QVM6</accession>
<protein>
    <recommendedName>
        <fullName evidence="1">Polymerase beta nucleotidyltransferase domain-containing protein</fullName>
    </recommendedName>
</protein>
<dbReference type="InterPro" id="IPR043519">
    <property type="entry name" value="NT_sf"/>
</dbReference>
<dbReference type="RefSeq" id="WP_128214041.1">
    <property type="nucleotide sequence ID" value="NZ_CP025746.1"/>
</dbReference>
<organism evidence="2 3">
    <name type="scientific">Clostridium manihotivorum</name>
    <dbReference type="NCBI Taxonomy" id="2320868"/>
    <lineage>
        <taxon>Bacteria</taxon>
        <taxon>Bacillati</taxon>
        <taxon>Bacillota</taxon>
        <taxon>Clostridia</taxon>
        <taxon>Eubacteriales</taxon>
        <taxon>Clostridiaceae</taxon>
        <taxon>Clostridium</taxon>
    </lineage>
</organism>
<dbReference type="CDD" id="cd05403">
    <property type="entry name" value="NT_KNTase_like"/>
    <property type="match status" value="1"/>
</dbReference>
<dbReference type="Gene3D" id="3.30.460.10">
    <property type="entry name" value="Beta Polymerase, domain 2"/>
    <property type="match status" value="1"/>
</dbReference>
<dbReference type="KEGG" id="cmah:C1I91_17620"/>
<dbReference type="Proteomes" id="UP000286268">
    <property type="component" value="Chromosome"/>
</dbReference>